<keyword evidence="2" id="KW-1185">Reference proteome</keyword>
<organism evidence="1 2">
    <name type="scientific">Actinophytocola oryzae</name>
    <dbReference type="NCBI Taxonomy" id="502181"/>
    <lineage>
        <taxon>Bacteria</taxon>
        <taxon>Bacillati</taxon>
        <taxon>Actinomycetota</taxon>
        <taxon>Actinomycetes</taxon>
        <taxon>Pseudonocardiales</taxon>
        <taxon>Pseudonocardiaceae</taxon>
    </lineage>
</organism>
<name>A0A4R7V0B3_9PSEU</name>
<evidence type="ECO:0000313" key="2">
    <source>
        <dbReference type="Proteomes" id="UP000294927"/>
    </source>
</evidence>
<dbReference type="AlphaFoldDB" id="A0A4R7V0B3"/>
<proteinExistence type="predicted"/>
<dbReference type="EMBL" id="SOCP01000017">
    <property type="protein sequence ID" value="TDV42693.1"/>
    <property type="molecule type" value="Genomic_DNA"/>
</dbReference>
<sequence length="538" mass="58825">MVTTQQRRDEATVETVPRQPFAHLSAPNAPLYRDVLMTFARARDRFIVHMRPEDVIADLGRPGETDEVVAALDKLVEWGNLRADPDTSRVTSVADFHRARYLYQLTAGGQAAEQAIAVYEEAIGRRGSLQSVALADIAAQLRSLVDMAARQADPDPAKVHLLLLGLAERFAGLADNAQAFMASLRRVIDFADGDVDAFVAYKQRLIDYINRFIADLANRGAEIATVLAHLESAGVERLLLVAARREAADAVPDLTEDGPGDQEPGDAYDAAVTESLNSWRNRWRGLRDWFVSADSRHPSQARLLRGAAVTAITQLIDTVAAFNERRSGRSDRSADFRTLARWFAEAPDDVSAHALWRAAFGLTPARHLTVTPDTVAEWEQERPLPSTPWREAAPVRISPQLRKTGSYERRGRPNRVADRAEQRQLLAAQAAREVAETSAARARLRTDGPTLLSELGVLDTRAFRLFLGLLGDALSARLPGDTEVRTTTGDGTMEIRLSLVPDGGIVVVPTEDGELRGPQHVVDIVDLTAARLGAGALA</sequence>
<dbReference type="Proteomes" id="UP000294927">
    <property type="component" value="Unassembled WGS sequence"/>
</dbReference>
<dbReference type="Pfam" id="PF09660">
    <property type="entry name" value="DUF2397"/>
    <property type="match status" value="1"/>
</dbReference>
<dbReference type="InterPro" id="IPR013493">
    <property type="entry name" value="CHP02677"/>
</dbReference>
<evidence type="ECO:0000313" key="1">
    <source>
        <dbReference type="EMBL" id="TDV42693.1"/>
    </source>
</evidence>
<comment type="caution">
    <text evidence="1">The sequence shown here is derived from an EMBL/GenBank/DDBJ whole genome shotgun (WGS) entry which is preliminary data.</text>
</comment>
<dbReference type="NCBIfam" id="TIGR02677">
    <property type="entry name" value="TIGR02677 family protein"/>
    <property type="match status" value="1"/>
</dbReference>
<reference evidence="1 2" key="1">
    <citation type="submission" date="2019-03" db="EMBL/GenBank/DDBJ databases">
        <title>Genomic Encyclopedia of Archaeal and Bacterial Type Strains, Phase II (KMG-II): from individual species to whole genera.</title>
        <authorList>
            <person name="Goeker M."/>
        </authorList>
    </citation>
    <scope>NUCLEOTIDE SEQUENCE [LARGE SCALE GENOMIC DNA]</scope>
    <source>
        <strain evidence="1 2">DSM 45499</strain>
    </source>
</reference>
<accession>A0A4R7V0B3</accession>
<protein>
    <submittedName>
        <fullName evidence="1">Uncharacterized protein (TIGR02677 family)</fullName>
    </submittedName>
</protein>
<gene>
    <name evidence="1" type="ORF">CLV71_117165</name>
</gene>